<protein>
    <recommendedName>
        <fullName evidence="6">Adenylate kinase</fullName>
        <ecNumber evidence="6">2.7.4.3</ecNumber>
    </recommendedName>
</protein>
<evidence type="ECO:0000256" key="4">
    <source>
        <dbReference type="ARBA" id="ARBA00022777"/>
    </source>
</evidence>
<keyword evidence="1 5" id="KW-0808">Transferase</keyword>
<dbReference type="Gene3D" id="3.40.50.300">
    <property type="entry name" value="P-loop containing nucleotide triphosphate hydrolases"/>
    <property type="match status" value="1"/>
</dbReference>
<dbReference type="EC" id="2.7.4.3" evidence="6"/>
<dbReference type="PANTHER" id="PTHR23359">
    <property type="entry name" value="NUCLEOTIDE KINASE"/>
    <property type="match status" value="1"/>
</dbReference>
<evidence type="ECO:0000256" key="1">
    <source>
        <dbReference type="ARBA" id="ARBA00022679"/>
    </source>
</evidence>
<comment type="catalytic activity">
    <reaction evidence="6">
        <text>AMP + ATP = 2 ADP</text>
        <dbReference type="Rhea" id="RHEA:12973"/>
        <dbReference type="ChEBI" id="CHEBI:30616"/>
        <dbReference type="ChEBI" id="CHEBI:456215"/>
        <dbReference type="ChEBI" id="CHEBI:456216"/>
        <dbReference type="EC" id="2.7.4.3"/>
    </reaction>
</comment>
<evidence type="ECO:0000313" key="7">
    <source>
        <dbReference type="EMBL" id="OGI83834.1"/>
    </source>
</evidence>
<dbReference type="Proteomes" id="UP000178184">
    <property type="component" value="Unassembled WGS sequence"/>
</dbReference>
<organism evidence="7 8">
    <name type="scientific">Candidatus Nomurabacteria bacterium RIFCSPLOWO2_01_FULL_33_17</name>
    <dbReference type="NCBI Taxonomy" id="1801764"/>
    <lineage>
        <taxon>Bacteria</taxon>
        <taxon>Candidatus Nomuraibacteriota</taxon>
    </lineage>
</organism>
<dbReference type="InterPro" id="IPR000850">
    <property type="entry name" value="Adenylat/UMP-CMP_kin"/>
</dbReference>
<reference evidence="7 8" key="1">
    <citation type="journal article" date="2016" name="Nat. Commun.">
        <title>Thousands of microbial genomes shed light on interconnected biogeochemical processes in an aquifer system.</title>
        <authorList>
            <person name="Anantharaman K."/>
            <person name="Brown C.T."/>
            <person name="Hug L.A."/>
            <person name="Sharon I."/>
            <person name="Castelle C.J."/>
            <person name="Probst A.J."/>
            <person name="Thomas B.C."/>
            <person name="Singh A."/>
            <person name="Wilkins M.J."/>
            <person name="Karaoz U."/>
            <person name="Brodie E.L."/>
            <person name="Williams K.H."/>
            <person name="Hubbard S.S."/>
            <person name="Banfield J.F."/>
        </authorList>
    </citation>
    <scope>NUCLEOTIDE SEQUENCE [LARGE SCALE GENOMIC DNA]</scope>
</reference>
<dbReference type="Pfam" id="PF00406">
    <property type="entry name" value="ADK"/>
    <property type="match status" value="1"/>
</dbReference>
<sequence>MSDKKPLTMIAFGRSGCGKGTQLKLLSQKINEIKGTKPESFATGDFFRNLFSNGTYTAKIAEDLTNNGQLQPLFLTVSMWGQAFIEKLNENTDILIDGFPRRIEEAMILADAFSFYNRQNIIILDFIVSRESSKSRMLKRGRPDDTNENAVTRLDWYEKYVAPALLYLKENPDFIYIPVDGERTIEDIHIDVMDKLISYI</sequence>
<comment type="subunit">
    <text evidence="6">Monomer.</text>
</comment>
<keyword evidence="4 5" id="KW-0418">Kinase</keyword>
<dbReference type="InterPro" id="IPR027417">
    <property type="entry name" value="P-loop_NTPase"/>
</dbReference>
<keyword evidence="2" id="KW-0545">Nucleotide biosynthesis</keyword>
<keyword evidence="3 6" id="KW-0547">Nucleotide-binding</keyword>
<name>A0A1F6WPT4_9BACT</name>
<dbReference type="PRINTS" id="PR00094">
    <property type="entry name" value="ADENYLTKNASE"/>
</dbReference>
<dbReference type="EMBL" id="MFUO01000019">
    <property type="protein sequence ID" value="OGI83834.1"/>
    <property type="molecule type" value="Genomic_DNA"/>
</dbReference>
<dbReference type="AlphaFoldDB" id="A0A1F6WPT4"/>
<evidence type="ECO:0000313" key="8">
    <source>
        <dbReference type="Proteomes" id="UP000178184"/>
    </source>
</evidence>
<evidence type="ECO:0000256" key="5">
    <source>
        <dbReference type="RuleBase" id="RU003330"/>
    </source>
</evidence>
<dbReference type="GO" id="GO:0004017">
    <property type="term" value="F:AMP kinase activity"/>
    <property type="evidence" value="ECO:0007669"/>
    <property type="project" value="UniProtKB-EC"/>
</dbReference>
<gene>
    <name evidence="7" type="ORF">A2903_00270</name>
</gene>
<comment type="similarity">
    <text evidence="5">Belongs to the adenylate kinase family.</text>
</comment>
<proteinExistence type="inferred from homology"/>
<dbReference type="SUPFAM" id="SSF52540">
    <property type="entry name" value="P-loop containing nucleoside triphosphate hydrolases"/>
    <property type="match status" value="1"/>
</dbReference>
<evidence type="ECO:0000256" key="6">
    <source>
        <dbReference type="RuleBase" id="RU003331"/>
    </source>
</evidence>
<comment type="subcellular location">
    <subcellularLocation>
        <location evidence="6">Cytoplasm</location>
    </subcellularLocation>
</comment>
<dbReference type="STRING" id="1801764.A2903_00270"/>
<comment type="caution">
    <text evidence="7">The sequence shown here is derived from an EMBL/GenBank/DDBJ whole genome shotgun (WGS) entry which is preliminary data.</text>
</comment>
<dbReference type="GO" id="GO:0005524">
    <property type="term" value="F:ATP binding"/>
    <property type="evidence" value="ECO:0007669"/>
    <property type="project" value="UniProtKB-KW"/>
</dbReference>
<evidence type="ECO:0000256" key="3">
    <source>
        <dbReference type="ARBA" id="ARBA00022741"/>
    </source>
</evidence>
<keyword evidence="6" id="KW-0067">ATP-binding</keyword>
<accession>A0A1F6WPT4</accession>
<evidence type="ECO:0000256" key="2">
    <source>
        <dbReference type="ARBA" id="ARBA00022727"/>
    </source>
</evidence>
<dbReference type="GO" id="GO:0005737">
    <property type="term" value="C:cytoplasm"/>
    <property type="evidence" value="ECO:0007669"/>
    <property type="project" value="UniProtKB-SubCell"/>
</dbReference>